<evidence type="ECO:0000313" key="2">
    <source>
        <dbReference type="Proteomes" id="UP001066276"/>
    </source>
</evidence>
<evidence type="ECO:0000313" key="1">
    <source>
        <dbReference type="EMBL" id="KAJ1113909.1"/>
    </source>
</evidence>
<reference evidence="1" key="1">
    <citation type="journal article" date="2022" name="bioRxiv">
        <title>Sequencing and chromosome-scale assembly of the giantPleurodeles waltlgenome.</title>
        <authorList>
            <person name="Brown T."/>
            <person name="Elewa A."/>
            <person name="Iarovenko S."/>
            <person name="Subramanian E."/>
            <person name="Araus A.J."/>
            <person name="Petzold A."/>
            <person name="Susuki M."/>
            <person name="Suzuki K.-i.T."/>
            <person name="Hayashi T."/>
            <person name="Toyoda A."/>
            <person name="Oliveira C."/>
            <person name="Osipova E."/>
            <person name="Leigh N.D."/>
            <person name="Simon A."/>
            <person name="Yun M.H."/>
        </authorList>
    </citation>
    <scope>NUCLEOTIDE SEQUENCE</scope>
    <source>
        <strain evidence="1">20211129_DDA</strain>
        <tissue evidence="1">Liver</tissue>
    </source>
</reference>
<comment type="caution">
    <text evidence="1">The sequence shown here is derived from an EMBL/GenBank/DDBJ whole genome shotgun (WGS) entry which is preliminary data.</text>
</comment>
<accession>A0AAV7NEM1</accession>
<organism evidence="1 2">
    <name type="scientific">Pleurodeles waltl</name>
    <name type="common">Iberian ribbed newt</name>
    <dbReference type="NCBI Taxonomy" id="8319"/>
    <lineage>
        <taxon>Eukaryota</taxon>
        <taxon>Metazoa</taxon>
        <taxon>Chordata</taxon>
        <taxon>Craniata</taxon>
        <taxon>Vertebrata</taxon>
        <taxon>Euteleostomi</taxon>
        <taxon>Amphibia</taxon>
        <taxon>Batrachia</taxon>
        <taxon>Caudata</taxon>
        <taxon>Salamandroidea</taxon>
        <taxon>Salamandridae</taxon>
        <taxon>Pleurodelinae</taxon>
        <taxon>Pleurodeles</taxon>
    </lineage>
</organism>
<name>A0AAV7NEM1_PLEWA</name>
<proteinExistence type="predicted"/>
<gene>
    <name evidence="1" type="ORF">NDU88_002149</name>
</gene>
<dbReference type="Proteomes" id="UP001066276">
    <property type="component" value="Chromosome 8"/>
</dbReference>
<sequence>MGKREGLGGQVPPRKPNCIDTMLEQVIVVVSLEIDLAEKRHSLETVDNVAGGEVSSEIREGLFEWGEDNKDEKDTEGGEAQYAHVSPRLLIDLDDMVDPVGGYVENEQ</sequence>
<protein>
    <submittedName>
        <fullName evidence="1">Uncharacterized protein</fullName>
    </submittedName>
</protein>
<dbReference type="AlphaFoldDB" id="A0AAV7NEM1"/>
<keyword evidence="2" id="KW-1185">Reference proteome</keyword>
<dbReference type="EMBL" id="JANPWB010000012">
    <property type="protein sequence ID" value="KAJ1113909.1"/>
    <property type="molecule type" value="Genomic_DNA"/>
</dbReference>